<reference evidence="2" key="1">
    <citation type="submission" date="2021-12" db="EMBL/GenBank/DDBJ databases">
        <title>Enterovibrio ZSDZ35 sp. nov. and Enterovibrio ZSDZ42 sp. nov., isolated from coastal seawater in Qingdao.</title>
        <authorList>
            <person name="Zhang P."/>
        </authorList>
    </citation>
    <scope>NUCLEOTIDE SEQUENCE</scope>
    <source>
        <strain evidence="2">ZSDZ35</strain>
    </source>
</reference>
<dbReference type="PANTHER" id="PTHR21366">
    <property type="entry name" value="GLYOXALASE FAMILY PROTEIN"/>
    <property type="match status" value="1"/>
</dbReference>
<keyword evidence="3" id="KW-1185">Reference proteome</keyword>
<evidence type="ECO:0000313" key="3">
    <source>
        <dbReference type="Proteomes" id="UP001149821"/>
    </source>
</evidence>
<dbReference type="InterPro" id="IPR004360">
    <property type="entry name" value="Glyas_Fos-R_dOase_dom"/>
</dbReference>
<name>A0ABT5QGW6_9GAMM</name>
<evidence type="ECO:0000259" key="1">
    <source>
        <dbReference type="PROSITE" id="PS51819"/>
    </source>
</evidence>
<evidence type="ECO:0000313" key="2">
    <source>
        <dbReference type="EMBL" id="MDD1780222.1"/>
    </source>
</evidence>
<dbReference type="PANTHER" id="PTHR21366:SF14">
    <property type="entry name" value="GLYOXALASE DOMAIN-CONTAINING PROTEIN 5"/>
    <property type="match status" value="1"/>
</dbReference>
<dbReference type="Gene3D" id="3.10.180.10">
    <property type="entry name" value="2,3-Dihydroxybiphenyl 1,2-Dioxygenase, domain 1"/>
    <property type="match status" value="1"/>
</dbReference>
<dbReference type="InterPro" id="IPR037523">
    <property type="entry name" value="VOC_core"/>
</dbReference>
<dbReference type="InterPro" id="IPR029068">
    <property type="entry name" value="Glyas_Bleomycin-R_OHBP_Dase"/>
</dbReference>
<dbReference type="RefSeq" id="WP_274140200.1">
    <property type="nucleotide sequence ID" value="NZ_JAJUBB010000002.1"/>
</dbReference>
<dbReference type="InterPro" id="IPR050383">
    <property type="entry name" value="GlyoxalaseI/FosfomycinResist"/>
</dbReference>
<dbReference type="Proteomes" id="UP001149821">
    <property type="component" value="Unassembled WGS sequence"/>
</dbReference>
<organism evidence="2 3">
    <name type="scientific">Enterovibrio qingdaonensis</name>
    <dbReference type="NCBI Taxonomy" id="2899818"/>
    <lineage>
        <taxon>Bacteria</taxon>
        <taxon>Pseudomonadati</taxon>
        <taxon>Pseudomonadota</taxon>
        <taxon>Gammaproteobacteria</taxon>
        <taxon>Vibrionales</taxon>
        <taxon>Vibrionaceae</taxon>
        <taxon>Enterovibrio</taxon>
    </lineage>
</organism>
<dbReference type="SUPFAM" id="SSF54593">
    <property type="entry name" value="Glyoxalase/Bleomycin resistance protein/Dihydroxybiphenyl dioxygenase"/>
    <property type="match status" value="1"/>
</dbReference>
<gene>
    <name evidence="2" type="ORF">LRP49_03315</name>
</gene>
<protein>
    <submittedName>
        <fullName evidence="2">VOC family protein</fullName>
    </submittedName>
</protein>
<feature type="domain" description="VOC" evidence="1">
    <location>
        <begin position="5"/>
        <end position="125"/>
    </location>
</feature>
<dbReference type="CDD" id="cd07253">
    <property type="entry name" value="GLOD5"/>
    <property type="match status" value="1"/>
</dbReference>
<proteinExistence type="predicted"/>
<dbReference type="PROSITE" id="PS51819">
    <property type="entry name" value="VOC"/>
    <property type="match status" value="1"/>
</dbReference>
<dbReference type="Pfam" id="PF00903">
    <property type="entry name" value="Glyoxalase"/>
    <property type="match status" value="1"/>
</dbReference>
<comment type="caution">
    <text evidence="2">The sequence shown here is derived from an EMBL/GenBank/DDBJ whole genome shotgun (WGS) entry which is preliminary data.</text>
</comment>
<dbReference type="EMBL" id="JAJUBB010000002">
    <property type="protein sequence ID" value="MDD1780222.1"/>
    <property type="molecule type" value="Genomic_DNA"/>
</dbReference>
<accession>A0ABT5QGW6</accession>
<sequence>MQISRLDHLVLTVNDIETSLSFYQRVMNMEVVSFGDGRKALKFGSQKINLHQRGKEFKPNAQHAQAGSADLCFISETPLNDIEAHLARQRVVVEEGPVQRTGAVGNILSIYFRDPDGNLIEVANYL</sequence>